<keyword evidence="1" id="KW-0175">Coiled coil</keyword>
<dbReference type="RefSeq" id="WP_380702860.1">
    <property type="nucleotide sequence ID" value="NZ_JBHSAP010000007.1"/>
</dbReference>
<feature type="domain" description="HTH cro/C1-type" evidence="2">
    <location>
        <begin position="79"/>
        <end position="134"/>
    </location>
</feature>
<dbReference type="InterPro" id="IPR010982">
    <property type="entry name" value="Lambda_DNA-bd_dom_sf"/>
</dbReference>
<proteinExistence type="predicted"/>
<protein>
    <submittedName>
        <fullName evidence="3">Helix-turn-helix domain-containing protein</fullName>
    </submittedName>
</protein>
<reference evidence="4" key="1">
    <citation type="journal article" date="2019" name="Int. J. Syst. Evol. Microbiol.">
        <title>The Global Catalogue of Microorganisms (GCM) 10K type strain sequencing project: providing services to taxonomists for standard genome sequencing and annotation.</title>
        <authorList>
            <consortium name="The Broad Institute Genomics Platform"/>
            <consortium name="The Broad Institute Genome Sequencing Center for Infectious Disease"/>
            <person name="Wu L."/>
            <person name="Ma J."/>
        </authorList>
    </citation>
    <scope>NUCLEOTIDE SEQUENCE [LARGE SCALE GENOMIC DNA]</scope>
    <source>
        <strain evidence="4">IBRC-M 10813</strain>
    </source>
</reference>
<dbReference type="InterPro" id="IPR001387">
    <property type="entry name" value="Cro/C1-type_HTH"/>
</dbReference>
<dbReference type="PROSITE" id="PS50943">
    <property type="entry name" value="HTH_CROC1"/>
    <property type="match status" value="1"/>
</dbReference>
<organism evidence="3 4">
    <name type="scientific">Salinithrix halophila</name>
    <dbReference type="NCBI Taxonomy" id="1485204"/>
    <lineage>
        <taxon>Bacteria</taxon>
        <taxon>Bacillati</taxon>
        <taxon>Bacillota</taxon>
        <taxon>Bacilli</taxon>
        <taxon>Bacillales</taxon>
        <taxon>Thermoactinomycetaceae</taxon>
        <taxon>Salinithrix</taxon>
    </lineage>
</organism>
<dbReference type="EMBL" id="JBHSAP010000007">
    <property type="protein sequence ID" value="MFC4076211.1"/>
    <property type="molecule type" value="Genomic_DNA"/>
</dbReference>
<evidence type="ECO:0000259" key="2">
    <source>
        <dbReference type="PROSITE" id="PS50943"/>
    </source>
</evidence>
<dbReference type="SMART" id="SM00530">
    <property type="entry name" value="HTH_XRE"/>
    <property type="match status" value="1"/>
</dbReference>
<evidence type="ECO:0000256" key="1">
    <source>
        <dbReference type="SAM" id="Coils"/>
    </source>
</evidence>
<gene>
    <name evidence="3" type="ORF">ACFOUO_05235</name>
</gene>
<dbReference type="CDD" id="cd00093">
    <property type="entry name" value="HTH_XRE"/>
    <property type="match status" value="1"/>
</dbReference>
<evidence type="ECO:0000313" key="4">
    <source>
        <dbReference type="Proteomes" id="UP001595843"/>
    </source>
</evidence>
<sequence length="148" mass="17639">MIKTEQEYKRTKKMVENEVRLYEEQKQKLKAQGFSEQEAENLISHGMVVHEQKKQELRQYERIQQGDFRGLENDWGKLLIAFRVYRRMTQAELARRLNVSPSQVSMDESNEYHGISVQKLERIMKVLDIEASFRPKDREDGNLYMGIN</sequence>
<comment type="caution">
    <text evidence="3">The sequence shown here is derived from an EMBL/GenBank/DDBJ whole genome shotgun (WGS) entry which is preliminary data.</text>
</comment>
<dbReference type="Proteomes" id="UP001595843">
    <property type="component" value="Unassembled WGS sequence"/>
</dbReference>
<name>A0ABV8JG49_9BACL</name>
<dbReference type="Pfam" id="PF01381">
    <property type="entry name" value="HTH_3"/>
    <property type="match status" value="1"/>
</dbReference>
<accession>A0ABV8JG49</accession>
<evidence type="ECO:0000313" key="3">
    <source>
        <dbReference type="EMBL" id="MFC4076211.1"/>
    </source>
</evidence>
<keyword evidence="4" id="KW-1185">Reference proteome</keyword>
<dbReference type="SUPFAM" id="SSF47413">
    <property type="entry name" value="lambda repressor-like DNA-binding domains"/>
    <property type="match status" value="1"/>
</dbReference>
<feature type="coiled-coil region" evidence="1">
    <location>
        <begin position="5"/>
        <end position="32"/>
    </location>
</feature>
<dbReference type="Gene3D" id="1.10.260.40">
    <property type="entry name" value="lambda repressor-like DNA-binding domains"/>
    <property type="match status" value="1"/>
</dbReference>